<evidence type="ECO:0000313" key="4">
    <source>
        <dbReference type="Proteomes" id="UP000179157"/>
    </source>
</evidence>
<keyword evidence="1" id="KW-0732">Signal</keyword>
<dbReference type="InterPro" id="IPR033399">
    <property type="entry name" value="TP_0789-like"/>
</dbReference>
<feature type="chain" id="PRO_5009521805" description="Uncharacterized protein TP-0789 domain-containing protein" evidence="1">
    <location>
        <begin position="24"/>
        <end position="251"/>
    </location>
</feature>
<accession>A0A1F5UTU4</accession>
<proteinExistence type="predicted"/>
<dbReference type="STRING" id="1817864.A2Z21_06835"/>
<evidence type="ECO:0000256" key="1">
    <source>
        <dbReference type="SAM" id="SignalP"/>
    </source>
</evidence>
<feature type="domain" description="Uncharacterized protein TP-0789" evidence="2">
    <location>
        <begin position="72"/>
        <end position="244"/>
    </location>
</feature>
<dbReference type="CDD" id="cd16329">
    <property type="entry name" value="LolA_like"/>
    <property type="match status" value="1"/>
</dbReference>
<dbReference type="AlphaFoldDB" id="A0A1F5UTU4"/>
<evidence type="ECO:0000259" key="2">
    <source>
        <dbReference type="Pfam" id="PF17131"/>
    </source>
</evidence>
<feature type="signal peptide" evidence="1">
    <location>
        <begin position="1"/>
        <end position="23"/>
    </location>
</feature>
<dbReference type="Proteomes" id="UP000179157">
    <property type="component" value="Unassembled WGS sequence"/>
</dbReference>
<comment type="caution">
    <text evidence="3">The sequence shown here is derived from an EMBL/GenBank/DDBJ whole genome shotgun (WGS) entry which is preliminary data.</text>
</comment>
<dbReference type="Pfam" id="PF17131">
    <property type="entry name" value="LolA_like"/>
    <property type="match status" value="1"/>
</dbReference>
<name>A0A1F5UTU4_FRAXR</name>
<gene>
    <name evidence="3" type="ORF">A2Z21_06835</name>
</gene>
<evidence type="ECO:0000313" key="3">
    <source>
        <dbReference type="EMBL" id="OGF54583.1"/>
    </source>
</evidence>
<dbReference type="EMBL" id="MFGX01000076">
    <property type="protein sequence ID" value="OGF54583.1"/>
    <property type="molecule type" value="Genomic_DNA"/>
</dbReference>
<protein>
    <recommendedName>
        <fullName evidence="2">Uncharacterized protein TP-0789 domain-containing protein</fullName>
    </recommendedName>
</protein>
<dbReference type="Gene3D" id="2.50.20.10">
    <property type="entry name" value="Lipoprotein localisation LolA/LolB/LppX"/>
    <property type="match status" value="1"/>
</dbReference>
<organism evidence="3 4">
    <name type="scientific">Fraserbacteria sp. (strain RBG_16_55_9)</name>
    <dbReference type="NCBI Taxonomy" id="1817864"/>
    <lineage>
        <taxon>Bacteria</taxon>
        <taxon>Candidatus Fraseribacteriota</taxon>
    </lineage>
</organism>
<reference evidence="3 4" key="1">
    <citation type="journal article" date="2016" name="Nat. Commun.">
        <title>Thousands of microbial genomes shed light on interconnected biogeochemical processes in an aquifer system.</title>
        <authorList>
            <person name="Anantharaman K."/>
            <person name="Brown C.T."/>
            <person name="Hug L.A."/>
            <person name="Sharon I."/>
            <person name="Castelle C.J."/>
            <person name="Probst A.J."/>
            <person name="Thomas B.C."/>
            <person name="Singh A."/>
            <person name="Wilkins M.J."/>
            <person name="Karaoz U."/>
            <person name="Brodie E.L."/>
            <person name="Williams K.H."/>
            <person name="Hubbard S.S."/>
            <person name="Banfield J.F."/>
        </authorList>
    </citation>
    <scope>NUCLEOTIDE SEQUENCE [LARGE SCALE GENOMIC DNA]</scope>
    <source>
        <strain evidence="4">RBG_16_55_9</strain>
    </source>
</reference>
<sequence length="251" mass="27989">MKKRIFGLASIALLAFFSLYARTQTEPTAQEILAKALSVLYPDIFISEVSLENIKVDGATQAYSMKVYRKGEKSLIEFLTPEDQKGQKVLRVGDDIKIFFPSSCEFLAVGTQFGLVGSIFSYGDVARLDLAADYSASLLGVEDLGGKSAYKLELQAKDASIAYDRVLYWIEVETFLPMRAEYYTASGELLKWVTYVEFKELAGAVRPSKAIMESALEEGARTILTTLTMEAQEDLPDEVFTEEYHIKECKG</sequence>